<evidence type="ECO:0000256" key="10">
    <source>
        <dbReference type="ARBA" id="ARBA00022786"/>
    </source>
</evidence>
<comment type="catalytic activity">
    <reaction evidence="1">
        <text>[E2 ubiquitin-conjugating enzyme]-S-ubiquitinyl-L-cysteine + [acceptor protein]-L-lysine = [E2 ubiquitin-conjugating enzyme]-L-cysteine + [acceptor protein]-N(6)-ubiquitinyl-L-lysine.</text>
        <dbReference type="EC" id="2.3.2.31"/>
    </reaction>
</comment>
<feature type="domain" description="RING-type" evidence="14">
    <location>
        <begin position="321"/>
        <end position="369"/>
    </location>
</feature>
<dbReference type="SMART" id="SM00647">
    <property type="entry name" value="IBR"/>
    <property type="match status" value="2"/>
</dbReference>
<dbReference type="PROSITE" id="PS00518">
    <property type="entry name" value="ZF_RING_1"/>
    <property type="match status" value="1"/>
</dbReference>
<dbReference type="GO" id="GO:0061630">
    <property type="term" value="F:ubiquitin protein ligase activity"/>
    <property type="evidence" value="ECO:0007669"/>
    <property type="project" value="UniProtKB-EC"/>
</dbReference>
<dbReference type="SUPFAM" id="SSF54495">
    <property type="entry name" value="UBC-like"/>
    <property type="match status" value="1"/>
</dbReference>
<accession>A0AAX6G1D9</accession>
<dbReference type="SMART" id="SM00184">
    <property type="entry name" value="RING"/>
    <property type="match status" value="3"/>
</dbReference>
<dbReference type="InterPro" id="IPR031127">
    <property type="entry name" value="E3_UB_ligase_RBR"/>
</dbReference>
<evidence type="ECO:0000256" key="1">
    <source>
        <dbReference type="ARBA" id="ARBA00001798"/>
    </source>
</evidence>
<feature type="domain" description="RWD" evidence="15">
    <location>
        <begin position="123"/>
        <end position="266"/>
    </location>
</feature>
<dbReference type="InterPro" id="IPR002867">
    <property type="entry name" value="IBR_dom"/>
</dbReference>
<dbReference type="PROSITE" id="PS50089">
    <property type="entry name" value="ZF_RING_2"/>
    <property type="match status" value="1"/>
</dbReference>
<evidence type="ECO:0000256" key="6">
    <source>
        <dbReference type="ARBA" id="ARBA00022679"/>
    </source>
</evidence>
<dbReference type="CDD" id="cd22249">
    <property type="entry name" value="UDM1_RNF168_RNF169-like"/>
    <property type="match status" value="1"/>
</dbReference>
<dbReference type="EC" id="2.3.2.31" evidence="5"/>
<keyword evidence="10" id="KW-0833">Ubl conjugation pathway</keyword>
<dbReference type="FunFam" id="3.30.40.10:FF:000358">
    <property type="entry name" value="RBR-type E3 ubiquitin transferase"/>
    <property type="match status" value="1"/>
</dbReference>
<feature type="compositionally biased region" description="Pro residues" evidence="13">
    <location>
        <begin position="21"/>
        <end position="36"/>
    </location>
</feature>
<evidence type="ECO:0000256" key="4">
    <source>
        <dbReference type="ARBA" id="ARBA00005884"/>
    </source>
</evidence>
<comment type="similarity">
    <text evidence="4">Belongs to the RBR family. Ariadne subfamily.</text>
</comment>
<evidence type="ECO:0000256" key="13">
    <source>
        <dbReference type="SAM" id="MobiDB-lite"/>
    </source>
</evidence>
<dbReference type="GO" id="GO:0008270">
    <property type="term" value="F:zinc ion binding"/>
    <property type="evidence" value="ECO:0007669"/>
    <property type="project" value="UniProtKB-KW"/>
</dbReference>
<dbReference type="SUPFAM" id="SSF57850">
    <property type="entry name" value="RING/U-box"/>
    <property type="match status" value="4"/>
</dbReference>
<dbReference type="InterPro" id="IPR006575">
    <property type="entry name" value="RWD_dom"/>
</dbReference>
<feature type="compositionally biased region" description="Basic and acidic residues" evidence="13">
    <location>
        <begin position="42"/>
        <end position="59"/>
    </location>
</feature>
<evidence type="ECO:0000259" key="15">
    <source>
        <dbReference type="PROSITE" id="PS50908"/>
    </source>
</evidence>
<keyword evidence="11" id="KW-0862">Zinc</keyword>
<dbReference type="Pfam" id="PF05773">
    <property type="entry name" value="RWD"/>
    <property type="match status" value="1"/>
</dbReference>
<comment type="function">
    <text evidence="3">Might act as an E3 ubiquitin-protein ligase, or as part of E3 complex, which accepts ubiquitin from specific E2 ubiquitin-conjugating enzymes and then transfers it to substrates.</text>
</comment>
<proteinExistence type="inferred from homology"/>
<evidence type="ECO:0000256" key="7">
    <source>
        <dbReference type="ARBA" id="ARBA00022723"/>
    </source>
</evidence>
<keyword evidence="9 12" id="KW-0863">Zinc-finger</keyword>
<dbReference type="CDD" id="cd23821">
    <property type="entry name" value="RWD_IMPACT"/>
    <property type="match status" value="1"/>
</dbReference>
<gene>
    <name evidence="17" type="ORF">M6B38_388395</name>
</gene>
<dbReference type="PANTHER" id="PTHR11685">
    <property type="entry name" value="RBR FAMILY RING FINGER AND IBR DOMAIN-CONTAINING"/>
    <property type="match status" value="1"/>
</dbReference>
<dbReference type="InterPro" id="IPR001841">
    <property type="entry name" value="Znf_RING"/>
</dbReference>
<dbReference type="FunFam" id="3.10.110.10:FF:000083">
    <property type="entry name" value="RBR-type E3 ubiquitin transferase"/>
    <property type="match status" value="1"/>
</dbReference>
<keyword evidence="7" id="KW-0479">Metal-binding</keyword>
<evidence type="ECO:0000256" key="12">
    <source>
        <dbReference type="PROSITE-ProRule" id="PRU00175"/>
    </source>
</evidence>
<evidence type="ECO:0000256" key="5">
    <source>
        <dbReference type="ARBA" id="ARBA00012251"/>
    </source>
</evidence>
<evidence type="ECO:0000259" key="16">
    <source>
        <dbReference type="PROSITE" id="PS51873"/>
    </source>
</evidence>
<dbReference type="AlphaFoldDB" id="A0AAX6G1D9"/>
<keyword evidence="8" id="KW-0677">Repeat</keyword>
<dbReference type="Gene3D" id="1.20.120.1750">
    <property type="match status" value="1"/>
</dbReference>
<evidence type="ECO:0000256" key="2">
    <source>
        <dbReference type="ARBA" id="ARBA00001947"/>
    </source>
</evidence>
<evidence type="ECO:0000256" key="9">
    <source>
        <dbReference type="ARBA" id="ARBA00022771"/>
    </source>
</evidence>
<keyword evidence="18" id="KW-1185">Reference proteome</keyword>
<dbReference type="SMART" id="SM00591">
    <property type="entry name" value="RWD"/>
    <property type="match status" value="1"/>
</dbReference>
<evidence type="ECO:0000313" key="18">
    <source>
        <dbReference type="Proteomes" id="UP001140949"/>
    </source>
</evidence>
<dbReference type="CDD" id="cd20341">
    <property type="entry name" value="BRcat_RBR_RNF14"/>
    <property type="match status" value="1"/>
</dbReference>
<dbReference type="PROSITE" id="PS50908">
    <property type="entry name" value="RWD"/>
    <property type="match status" value="1"/>
</dbReference>
<evidence type="ECO:0000256" key="8">
    <source>
        <dbReference type="ARBA" id="ARBA00022737"/>
    </source>
</evidence>
<protein>
    <recommendedName>
        <fullName evidence="5">RBR-type E3 ubiquitin transferase</fullName>
        <ecNumber evidence="5">2.3.2.31</ecNumber>
    </recommendedName>
</protein>
<evidence type="ECO:0000256" key="11">
    <source>
        <dbReference type="ARBA" id="ARBA00022833"/>
    </source>
</evidence>
<sequence>MVGKGRRSKHQKTPPTKENPNPNPNPNPNFPPPPNSPLQTQEEQKESTDNNNIRADESSGGRGVPSPGACPRGRRMWGAAGPWRRAAAEEAVDRLEELRRSSREAPELLSEEEIRLNDQLQEDEVLALEAIYGDNVCNFDRKGGLRSVQLHIHYEVPDDFIVSAKLHSSAEKIKVGGQGDLQRSDDSDDFLYTFKVQHLPPIVLTCLLPLSYPSHCPPYFTLYVQWLDSLKISSLCSKLDSIWMEQPGQEVLYRWVDWLHSSSLTYLGFDDGVTLGSYGISDAVDIRSISGSVSPELDIPSMITYNNEKCHDVFLNNIQQCVICYNEYAGTDFIKLPCRHFFCFKCMETFSNIHVKEGTVTKLLCPDAKCGGFIPPGLLKRLLGDESFQRWESLTLERSLESMSDVVYCPRCETACLEDEDHHAQCAKCFFSFCSLCRDRRHVGVECMTPEAKLLILQERQNSSRLTGAQRRKEMELINDLLSVKEALRDAKQCPSCKMAISRTEGCNKMVCNNCGQYFCYRCSQAISGYDHFKDGDCELFPREEIQQWEMRMNPRQVLGQIQAELFAGNNEHRCPICSQVNAKVGNNNHLFCWSCQSHYCALCRKTIRRREQHFGPKGCKQHTADP</sequence>
<dbReference type="Proteomes" id="UP001140949">
    <property type="component" value="Unassembled WGS sequence"/>
</dbReference>
<dbReference type="InterPro" id="IPR017907">
    <property type="entry name" value="Znf_RING_CS"/>
</dbReference>
<reference evidence="17" key="1">
    <citation type="journal article" date="2023" name="GigaByte">
        <title>Genome assembly of the bearded iris, Iris pallida Lam.</title>
        <authorList>
            <person name="Bruccoleri R.E."/>
            <person name="Oakeley E.J."/>
            <person name="Faust A.M.E."/>
            <person name="Altorfer M."/>
            <person name="Dessus-Babus S."/>
            <person name="Burckhardt D."/>
            <person name="Oertli M."/>
            <person name="Naumann U."/>
            <person name="Petersen F."/>
            <person name="Wong J."/>
        </authorList>
    </citation>
    <scope>NUCLEOTIDE SEQUENCE</scope>
    <source>
        <strain evidence="17">GSM-AAB239-AS_SAM_17_03QT</strain>
    </source>
</reference>
<organism evidence="17 18">
    <name type="scientific">Iris pallida</name>
    <name type="common">Sweet iris</name>
    <dbReference type="NCBI Taxonomy" id="29817"/>
    <lineage>
        <taxon>Eukaryota</taxon>
        <taxon>Viridiplantae</taxon>
        <taxon>Streptophyta</taxon>
        <taxon>Embryophyta</taxon>
        <taxon>Tracheophyta</taxon>
        <taxon>Spermatophyta</taxon>
        <taxon>Magnoliopsida</taxon>
        <taxon>Liliopsida</taxon>
        <taxon>Asparagales</taxon>
        <taxon>Iridaceae</taxon>
        <taxon>Iridoideae</taxon>
        <taxon>Irideae</taxon>
        <taxon>Iris</taxon>
    </lineage>
</organism>
<dbReference type="InterPro" id="IPR016135">
    <property type="entry name" value="UBQ-conjugating_enzyme/RWD"/>
</dbReference>
<dbReference type="Gene3D" id="3.30.40.10">
    <property type="entry name" value="Zinc/RING finger domain, C3HC4 (zinc finger)"/>
    <property type="match status" value="1"/>
</dbReference>
<dbReference type="EMBL" id="JANAVB010024092">
    <property type="protein sequence ID" value="KAJ6822546.1"/>
    <property type="molecule type" value="Genomic_DNA"/>
</dbReference>
<feature type="region of interest" description="Disordered" evidence="13">
    <location>
        <begin position="1"/>
        <end position="81"/>
    </location>
</feature>
<dbReference type="InterPro" id="IPR013083">
    <property type="entry name" value="Znf_RING/FYVE/PHD"/>
</dbReference>
<dbReference type="GO" id="GO:0016567">
    <property type="term" value="P:protein ubiquitination"/>
    <property type="evidence" value="ECO:0007669"/>
    <property type="project" value="InterPro"/>
</dbReference>
<evidence type="ECO:0000313" key="17">
    <source>
        <dbReference type="EMBL" id="KAJ6822546.1"/>
    </source>
</evidence>
<dbReference type="PROSITE" id="PS51873">
    <property type="entry name" value="TRIAD"/>
    <property type="match status" value="1"/>
</dbReference>
<name>A0AAX6G1D9_IRIPA</name>
<dbReference type="Gene3D" id="3.10.110.10">
    <property type="entry name" value="Ubiquitin Conjugating Enzyme"/>
    <property type="match status" value="1"/>
</dbReference>
<evidence type="ECO:0000259" key="14">
    <source>
        <dbReference type="PROSITE" id="PS50089"/>
    </source>
</evidence>
<dbReference type="FunFam" id="1.20.120.1750:FF:000029">
    <property type="entry name" value="RBR-type E3 ubiquitin transferase"/>
    <property type="match status" value="1"/>
</dbReference>
<dbReference type="InterPro" id="IPR044066">
    <property type="entry name" value="TRIAD_supradom"/>
</dbReference>
<dbReference type="Pfam" id="PF26200">
    <property type="entry name" value="Rcat_RNF216"/>
    <property type="match status" value="1"/>
</dbReference>
<dbReference type="Pfam" id="PF01485">
    <property type="entry name" value="IBR"/>
    <property type="match status" value="1"/>
</dbReference>
<keyword evidence="6" id="KW-0808">Transferase</keyword>
<feature type="compositionally biased region" description="Basic residues" evidence="13">
    <location>
        <begin position="1"/>
        <end position="12"/>
    </location>
</feature>
<evidence type="ECO:0000256" key="3">
    <source>
        <dbReference type="ARBA" id="ARBA00003976"/>
    </source>
</evidence>
<feature type="domain" description="RING-type" evidence="16">
    <location>
        <begin position="317"/>
        <end position="544"/>
    </location>
</feature>
<comment type="caution">
    <text evidence="17">The sequence shown here is derived from an EMBL/GenBank/DDBJ whole genome shotgun (WGS) entry which is preliminary data.</text>
</comment>
<reference evidence="17" key="2">
    <citation type="submission" date="2023-04" db="EMBL/GenBank/DDBJ databases">
        <authorList>
            <person name="Bruccoleri R.E."/>
            <person name="Oakeley E.J."/>
            <person name="Faust A.-M."/>
            <person name="Dessus-Babus S."/>
            <person name="Altorfer M."/>
            <person name="Burckhardt D."/>
            <person name="Oertli M."/>
            <person name="Naumann U."/>
            <person name="Petersen F."/>
            <person name="Wong J."/>
        </authorList>
    </citation>
    <scope>NUCLEOTIDE SEQUENCE</scope>
    <source>
        <strain evidence="17">GSM-AAB239-AS_SAM_17_03QT</strain>
        <tissue evidence="17">Leaf</tissue>
    </source>
</reference>
<comment type="cofactor">
    <cofactor evidence="2">
        <name>Zn(2+)</name>
        <dbReference type="ChEBI" id="CHEBI:29105"/>
    </cofactor>
</comment>